<evidence type="ECO:0000313" key="2">
    <source>
        <dbReference type="EMBL" id="KAF0699815.1"/>
    </source>
</evidence>
<dbReference type="Proteomes" id="UP000332933">
    <property type="component" value="Unassembled WGS sequence"/>
</dbReference>
<feature type="transmembrane region" description="Helical" evidence="1">
    <location>
        <begin position="143"/>
        <end position="163"/>
    </location>
</feature>
<reference evidence="3 4" key="1">
    <citation type="submission" date="2019-03" db="EMBL/GenBank/DDBJ databases">
        <authorList>
            <person name="Gaulin E."/>
            <person name="Dumas B."/>
        </authorList>
    </citation>
    <scope>NUCLEOTIDE SEQUENCE [LARGE SCALE GENOMIC DNA]</scope>
    <source>
        <strain evidence="3">CBS 568.67</strain>
    </source>
</reference>
<dbReference type="EMBL" id="VJMH01005154">
    <property type="protein sequence ID" value="KAF0699815.1"/>
    <property type="molecule type" value="Genomic_DNA"/>
</dbReference>
<sequence length="579" mass="63577">MLSCVIHIVPSPIATLDVAHTQRSAVVDATSSAPLSSTTPSKFLLVPNCFLCTAGLLVALWQHCDSFVDLRSKLDWYQHALVMDYAQGDFCRLTTLQRMTLVRGSRGDLNRVIADLVRITVESANLVRAPDDISSMAVNNTSAVAVLCGCVLFVVFLFFVPSMDDHDFPTKLLDILSFLAPNCFAKELEAGLMHLHQRIRWPLAPTPQVTTDGESPARDDQEVRMMNLMALQCRRVGAASRSLAGAVALANTMWAIVWIVLAFYIEAGLEMGILGKLVNAYFAASLAIASVPFLCPTITHSQREDGKDSDTQARAICASYVALDGHDRAEHLLTQHFLGDERMLAAAQHQHREAALDTYIATAEDLIGVVLYMCAASIVGVVDSLALTQIQLHLSPYWLSAFNRTDAPATWLHNCLRATSGRPFRTPDVLRLLLIPIFGIRRLGSFSDKTGITVHAMCHSQHVQQYRVYKGEQNGDQQRHCIALQVNLSQDVAAVVYLVTAEQDLVTAEQDLVKAKQIYRIGMEPLVISAGCIPETFDLELQSGSTIQFHPVTPDTADETIVACYFDVDAFNMATTEGS</sequence>
<organism evidence="3 4">
    <name type="scientific">Aphanomyces stellatus</name>
    <dbReference type="NCBI Taxonomy" id="120398"/>
    <lineage>
        <taxon>Eukaryota</taxon>
        <taxon>Sar</taxon>
        <taxon>Stramenopiles</taxon>
        <taxon>Oomycota</taxon>
        <taxon>Saprolegniomycetes</taxon>
        <taxon>Saprolegniales</taxon>
        <taxon>Verrucalvaceae</taxon>
        <taxon>Aphanomyces</taxon>
    </lineage>
</organism>
<dbReference type="AlphaFoldDB" id="A0A485KNF2"/>
<feature type="transmembrane region" description="Helical" evidence="1">
    <location>
        <begin position="243"/>
        <end position="265"/>
    </location>
</feature>
<protein>
    <submittedName>
        <fullName evidence="3">Aste57867_9656 protein</fullName>
    </submittedName>
</protein>
<keyword evidence="1" id="KW-0812">Transmembrane</keyword>
<reference evidence="2" key="2">
    <citation type="submission" date="2019-06" db="EMBL/GenBank/DDBJ databases">
        <title>Genomics analysis of Aphanomyces spp. identifies a new class of oomycete effector associated with host adaptation.</title>
        <authorList>
            <person name="Gaulin E."/>
        </authorList>
    </citation>
    <scope>NUCLEOTIDE SEQUENCE</scope>
    <source>
        <strain evidence="2">CBS 578.67</strain>
    </source>
</reference>
<feature type="transmembrane region" description="Helical" evidence="1">
    <location>
        <begin position="277"/>
        <end position="294"/>
    </location>
</feature>
<dbReference type="EMBL" id="CAADRA010005175">
    <property type="protein sequence ID" value="VFT86535.1"/>
    <property type="molecule type" value="Genomic_DNA"/>
</dbReference>
<keyword evidence="1" id="KW-0472">Membrane</keyword>
<evidence type="ECO:0000256" key="1">
    <source>
        <dbReference type="SAM" id="Phobius"/>
    </source>
</evidence>
<evidence type="ECO:0000313" key="3">
    <source>
        <dbReference type="EMBL" id="VFT86535.1"/>
    </source>
</evidence>
<keyword evidence="1" id="KW-1133">Transmembrane helix</keyword>
<accession>A0A485KNF2</accession>
<evidence type="ECO:0000313" key="4">
    <source>
        <dbReference type="Proteomes" id="UP000332933"/>
    </source>
</evidence>
<gene>
    <name evidence="3" type="primary">Aste57867_9656</name>
    <name evidence="2" type="ORF">As57867_009618</name>
    <name evidence="3" type="ORF">ASTE57867_9656</name>
</gene>
<feature type="transmembrane region" description="Helical" evidence="1">
    <location>
        <begin position="43"/>
        <end position="61"/>
    </location>
</feature>
<proteinExistence type="predicted"/>
<name>A0A485KNF2_9STRA</name>
<keyword evidence="4" id="KW-1185">Reference proteome</keyword>